<dbReference type="AlphaFoldDB" id="A0A0D3GFS5"/>
<reference evidence="2" key="2">
    <citation type="submission" date="2015-03" db="UniProtKB">
        <authorList>
            <consortium name="EnsemblPlants"/>
        </authorList>
    </citation>
    <scope>IDENTIFICATION</scope>
</reference>
<dbReference type="HOGENOM" id="CLU_1725098_0_0_1"/>
<evidence type="ECO:0000313" key="2">
    <source>
        <dbReference type="EnsemblPlants" id="OBART06G12180.1"/>
    </source>
</evidence>
<name>A0A0D3GFS5_9ORYZ</name>
<protein>
    <submittedName>
        <fullName evidence="2">Uncharacterized protein</fullName>
    </submittedName>
</protein>
<accession>A0A0D3GFS5</accession>
<sequence>MLHQRFSAAVPAAGVKPRHHAAGSPARPVRGAPRPSPSFAGTLRRSRSRARARDVVGVMSKEEHVRGQAPDSLLEYVVTVSVCTPAVEQVASSSIPARTCRGWLECAPFDNGSYPRGKTVHHRLFDPRRSSTYAAISWGSDECKIEARGRGA</sequence>
<feature type="region of interest" description="Disordered" evidence="1">
    <location>
        <begin position="8"/>
        <end position="55"/>
    </location>
</feature>
<dbReference type="Proteomes" id="UP000026960">
    <property type="component" value="Chromosome 6"/>
</dbReference>
<evidence type="ECO:0000313" key="3">
    <source>
        <dbReference type="Proteomes" id="UP000026960"/>
    </source>
</evidence>
<dbReference type="STRING" id="65489.A0A0D3GFS5"/>
<proteinExistence type="predicted"/>
<dbReference type="EnsemblPlants" id="OBART06G12180.1">
    <property type="protein sequence ID" value="OBART06G12180.1"/>
    <property type="gene ID" value="OBART06G12180"/>
</dbReference>
<reference evidence="2" key="1">
    <citation type="journal article" date="2009" name="Rice">
        <title>De Novo Next Generation Sequencing of Plant Genomes.</title>
        <authorList>
            <person name="Rounsley S."/>
            <person name="Marri P.R."/>
            <person name="Yu Y."/>
            <person name="He R."/>
            <person name="Sisneros N."/>
            <person name="Goicoechea J.L."/>
            <person name="Lee S.J."/>
            <person name="Angelova A."/>
            <person name="Kudrna D."/>
            <person name="Luo M."/>
            <person name="Affourtit J."/>
            <person name="Desany B."/>
            <person name="Knight J."/>
            <person name="Niazi F."/>
            <person name="Egholm M."/>
            <person name="Wing R.A."/>
        </authorList>
    </citation>
    <scope>NUCLEOTIDE SEQUENCE [LARGE SCALE GENOMIC DNA]</scope>
    <source>
        <strain evidence="2">cv. IRGC 105608</strain>
    </source>
</reference>
<dbReference type="Gramene" id="OBART06G12180.1">
    <property type="protein sequence ID" value="OBART06G12180.1"/>
    <property type="gene ID" value="OBART06G12180"/>
</dbReference>
<keyword evidence="3" id="KW-1185">Reference proteome</keyword>
<organism evidence="2">
    <name type="scientific">Oryza barthii</name>
    <dbReference type="NCBI Taxonomy" id="65489"/>
    <lineage>
        <taxon>Eukaryota</taxon>
        <taxon>Viridiplantae</taxon>
        <taxon>Streptophyta</taxon>
        <taxon>Embryophyta</taxon>
        <taxon>Tracheophyta</taxon>
        <taxon>Spermatophyta</taxon>
        <taxon>Magnoliopsida</taxon>
        <taxon>Liliopsida</taxon>
        <taxon>Poales</taxon>
        <taxon>Poaceae</taxon>
        <taxon>BOP clade</taxon>
        <taxon>Oryzoideae</taxon>
        <taxon>Oryzeae</taxon>
        <taxon>Oryzinae</taxon>
        <taxon>Oryza</taxon>
    </lineage>
</organism>
<dbReference type="PaxDb" id="65489-OBART06G12180.1"/>
<evidence type="ECO:0000256" key="1">
    <source>
        <dbReference type="SAM" id="MobiDB-lite"/>
    </source>
</evidence>